<keyword evidence="6 11" id="KW-0067">ATP-binding</keyword>
<evidence type="ECO:0000256" key="7">
    <source>
        <dbReference type="ARBA" id="ARBA00022958"/>
    </source>
</evidence>
<comment type="function">
    <text evidence="11">Part of the high-affinity ATP-driven potassium transport (or Kdp) system, which catalyzes the hydrolysis of ATP coupled with the electrogenic transport of potassium into the cytoplasm. This subunit acts as a catalytic chaperone that increases the ATP-binding affinity of the ATP-hydrolyzing subunit KdpB by the formation of a transient KdpB/KdpC/ATP ternary complex.</text>
</comment>
<keyword evidence="7 11" id="KW-0630">Potassium</keyword>
<comment type="similarity">
    <text evidence="11">Belongs to the KdpC family.</text>
</comment>
<gene>
    <name evidence="11" type="primary">kdpC</name>
    <name evidence="12" type="ORF">BIV57_07505</name>
</gene>
<comment type="subunit">
    <text evidence="11">The system is composed of three essential subunits: KdpA, KdpB and KdpC.</text>
</comment>
<dbReference type="GO" id="GO:0008556">
    <property type="term" value="F:P-type potassium transmembrane transporter activity"/>
    <property type="evidence" value="ECO:0007669"/>
    <property type="project" value="InterPro"/>
</dbReference>
<keyword evidence="8 11" id="KW-1133">Transmembrane helix</keyword>
<evidence type="ECO:0000256" key="3">
    <source>
        <dbReference type="ARBA" id="ARBA00022538"/>
    </source>
</evidence>
<evidence type="ECO:0000313" key="13">
    <source>
        <dbReference type="Proteomes" id="UP000243342"/>
    </source>
</evidence>
<feature type="transmembrane region" description="Helical" evidence="11">
    <location>
        <begin position="12"/>
        <end position="34"/>
    </location>
</feature>
<proteinExistence type="inferred from homology"/>
<dbReference type="Proteomes" id="UP000243342">
    <property type="component" value="Unassembled WGS sequence"/>
</dbReference>
<dbReference type="AlphaFoldDB" id="A0A1J7C983"/>
<keyword evidence="5 11" id="KW-0547">Nucleotide-binding</keyword>
<evidence type="ECO:0000256" key="6">
    <source>
        <dbReference type="ARBA" id="ARBA00022840"/>
    </source>
</evidence>
<sequence length="212" mass="22255">MAGTKTNSRVRVVWTGIRAVLVLTVVCGIVYPLVVTGLAQGIFHDKANGSIVKVDGKNVASSLVGQYWGTAKTVKQNGEEVTVVTPNPKWFQPRPSTSNYDPAASGASNLALSNPELTKTVEQRKADVAKFNGVSESAVPADAVTASGSSLDPQISPAYAKLQIDRVARVNHLSATAVAKLVDAHVQGRTLGILGDPRVNVLELNLALATMS</sequence>
<organism evidence="12 13">
    <name type="scientific">Mangrovactinospora gilvigrisea</name>
    <dbReference type="NCBI Taxonomy" id="1428644"/>
    <lineage>
        <taxon>Bacteria</taxon>
        <taxon>Bacillati</taxon>
        <taxon>Actinomycetota</taxon>
        <taxon>Actinomycetes</taxon>
        <taxon>Kitasatosporales</taxon>
        <taxon>Streptomycetaceae</taxon>
        <taxon>Mangrovactinospora</taxon>
    </lineage>
</organism>
<comment type="subcellular location">
    <subcellularLocation>
        <location evidence="11">Cell membrane</location>
        <topology evidence="11">Single-pass membrane protein</topology>
    </subcellularLocation>
</comment>
<dbReference type="OrthoDB" id="9788285at2"/>
<keyword evidence="2 11" id="KW-1003">Cell membrane</keyword>
<comment type="caution">
    <text evidence="12">The sequence shown here is derived from an EMBL/GenBank/DDBJ whole genome shotgun (WGS) entry which is preliminary data.</text>
</comment>
<evidence type="ECO:0000256" key="11">
    <source>
        <dbReference type="HAMAP-Rule" id="MF_00276"/>
    </source>
</evidence>
<keyword evidence="9 11" id="KW-0406">Ion transport</keyword>
<keyword evidence="4 11" id="KW-0812">Transmembrane</keyword>
<dbReference type="InterPro" id="IPR003820">
    <property type="entry name" value="KdpC"/>
</dbReference>
<dbReference type="PIRSF" id="PIRSF001296">
    <property type="entry name" value="K_ATPase_KdpC"/>
    <property type="match status" value="1"/>
</dbReference>
<evidence type="ECO:0000256" key="10">
    <source>
        <dbReference type="ARBA" id="ARBA00023136"/>
    </source>
</evidence>
<dbReference type="EMBL" id="MLCF01000030">
    <property type="protein sequence ID" value="OIV38096.1"/>
    <property type="molecule type" value="Genomic_DNA"/>
</dbReference>
<keyword evidence="3 11" id="KW-0633">Potassium transport</keyword>
<evidence type="ECO:0000313" key="12">
    <source>
        <dbReference type="EMBL" id="OIV38096.1"/>
    </source>
</evidence>
<evidence type="ECO:0000256" key="4">
    <source>
        <dbReference type="ARBA" id="ARBA00022692"/>
    </source>
</evidence>
<dbReference type="PANTHER" id="PTHR30042:SF2">
    <property type="entry name" value="POTASSIUM-TRANSPORTING ATPASE KDPC SUBUNIT"/>
    <property type="match status" value="1"/>
</dbReference>
<evidence type="ECO:0000256" key="1">
    <source>
        <dbReference type="ARBA" id="ARBA00022448"/>
    </source>
</evidence>
<keyword evidence="1 11" id="KW-0813">Transport</keyword>
<dbReference type="GO" id="GO:0005524">
    <property type="term" value="F:ATP binding"/>
    <property type="evidence" value="ECO:0007669"/>
    <property type="project" value="UniProtKB-UniRule"/>
</dbReference>
<name>A0A1J7C983_9ACTN</name>
<dbReference type="HAMAP" id="MF_00276">
    <property type="entry name" value="KdpC"/>
    <property type="match status" value="1"/>
</dbReference>
<evidence type="ECO:0000256" key="8">
    <source>
        <dbReference type="ARBA" id="ARBA00022989"/>
    </source>
</evidence>
<reference evidence="12 13" key="1">
    <citation type="submission" date="2016-10" db="EMBL/GenBank/DDBJ databases">
        <title>Genome sequence of Streptomyces gilvigriseus MUSC 26.</title>
        <authorList>
            <person name="Lee L.-H."/>
            <person name="Ser H.-L."/>
        </authorList>
    </citation>
    <scope>NUCLEOTIDE SEQUENCE [LARGE SCALE GENOMIC DNA]</scope>
    <source>
        <strain evidence="12 13">MUSC 26</strain>
    </source>
</reference>
<protein>
    <recommendedName>
        <fullName evidence="11">Potassium-transporting ATPase KdpC subunit</fullName>
    </recommendedName>
    <alternativeName>
        <fullName evidence="11">ATP phosphohydrolase [potassium-transporting] C chain</fullName>
    </alternativeName>
    <alternativeName>
        <fullName evidence="11">Potassium-binding and translocating subunit C</fullName>
    </alternativeName>
    <alternativeName>
        <fullName evidence="11">Potassium-translocating ATPase C chain</fullName>
    </alternativeName>
</protein>
<dbReference type="NCBIfam" id="TIGR00681">
    <property type="entry name" value="kdpC"/>
    <property type="match status" value="1"/>
</dbReference>
<dbReference type="GO" id="GO:0005886">
    <property type="term" value="C:plasma membrane"/>
    <property type="evidence" value="ECO:0007669"/>
    <property type="project" value="UniProtKB-SubCell"/>
</dbReference>
<evidence type="ECO:0000256" key="2">
    <source>
        <dbReference type="ARBA" id="ARBA00022475"/>
    </source>
</evidence>
<dbReference type="RefSeq" id="WP_071655917.1">
    <property type="nucleotide sequence ID" value="NZ_MLCF01000030.1"/>
</dbReference>
<evidence type="ECO:0000256" key="5">
    <source>
        <dbReference type="ARBA" id="ARBA00022741"/>
    </source>
</evidence>
<dbReference type="STRING" id="1428644.BIV57_07505"/>
<dbReference type="PANTHER" id="PTHR30042">
    <property type="entry name" value="POTASSIUM-TRANSPORTING ATPASE C CHAIN"/>
    <property type="match status" value="1"/>
</dbReference>
<keyword evidence="13" id="KW-1185">Reference proteome</keyword>
<evidence type="ECO:0000256" key="9">
    <source>
        <dbReference type="ARBA" id="ARBA00023065"/>
    </source>
</evidence>
<dbReference type="Pfam" id="PF02669">
    <property type="entry name" value="KdpC"/>
    <property type="match status" value="1"/>
</dbReference>
<keyword evidence="10 11" id="KW-0472">Membrane</keyword>
<accession>A0A1J7C983</accession>